<evidence type="ECO:0000259" key="1">
    <source>
        <dbReference type="Pfam" id="PF12804"/>
    </source>
</evidence>
<dbReference type="GO" id="GO:0016740">
    <property type="term" value="F:transferase activity"/>
    <property type="evidence" value="ECO:0007669"/>
    <property type="project" value="UniProtKB-KW"/>
</dbReference>
<gene>
    <name evidence="2" type="ORF">GCM10009810_13900</name>
</gene>
<dbReference type="Proteomes" id="UP001501475">
    <property type="component" value="Unassembled WGS sequence"/>
</dbReference>
<keyword evidence="2" id="KW-0808">Transferase</keyword>
<feature type="domain" description="MobA-like NTP transferase" evidence="1">
    <location>
        <begin position="2"/>
        <end position="152"/>
    </location>
</feature>
<comment type="caution">
    <text evidence="2">The sequence shown here is derived from an EMBL/GenBank/DDBJ whole genome shotgun (WGS) entry which is preliminary data.</text>
</comment>
<dbReference type="PANTHER" id="PTHR43777:SF1">
    <property type="entry name" value="MOLYBDENUM COFACTOR CYTIDYLYLTRANSFERASE"/>
    <property type="match status" value="1"/>
</dbReference>
<dbReference type="SUPFAM" id="SSF53448">
    <property type="entry name" value="Nucleotide-diphospho-sugar transferases"/>
    <property type="match status" value="1"/>
</dbReference>
<sequence>MLAAGAGRRFGGPKILAHQGHWLEQSVAALRNGGCDRVAVCMGAAVVDAPPGVLAVEVPDWASGMSASVRAALDLAAELDAELLVLHLIDLPDVGPPVVARVLDSAAGRPDALVRAAYGNLPGHPVVVGRDHLAPMRATLTGDSGGRDYLAAAGAQSIACGDLATGADHDVPESLA</sequence>
<reference evidence="2 3" key="1">
    <citation type="journal article" date="2019" name="Int. J. Syst. Evol. Microbiol.">
        <title>The Global Catalogue of Microorganisms (GCM) 10K type strain sequencing project: providing services to taxonomists for standard genome sequencing and annotation.</title>
        <authorList>
            <consortium name="The Broad Institute Genomics Platform"/>
            <consortium name="The Broad Institute Genome Sequencing Center for Infectious Disease"/>
            <person name="Wu L."/>
            <person name="Ma J."/>
        </authorList>
    </citation>
    <scope>NUCLEOTIDE SEQUENCE [LARGE SCALE GENOMIC DNA]</scope>
    <source>
        <strain evidence="2 3">JCM 15591</strain>
    </source>
</reference>
<dbReference type="InterPro" id="IPR029044">
    <property type="entry name" value="Nucleotide-diphossugar_trans"/>
</dbReference>
<keyword evidence="3" id="KW-1185">Reference proteome</keyword>
<accession>A0ABN2KG57</accession>
<organism evidence="2 3">
    <name type="scientific">Nostocoides vanveenii</name>
    <dbReference type="NCBI Taxonomy" id="330835"/>
    <lineage>
        <taxon>Bacteria</taxon>
        <taxon>Bacillati</taxon>
        <taxon>Actinomycetota</taxon>
        <taxon>Actinomycetes</taxon>
        <taxon>Micrococcales</taxon>
        <taxon>Intrasporangiaceae</taxon>
        <taxon>Nostocoides</taxon>
    </lineage>
</organism>
<dbReference type="EMBL" id="BAAAPN010000034">
    <property type="protein sequence ID" value="GAA1755339.1"/>
    <property type="molecule type" value="Genomic_DNA"/>
</dbReference>
<name>A0ABN2KG57_9MICO</name>
<protein>
    <submittedName>
        <fullName evidence="2">NTP transferase domain-containing protein</fullName>
    </submittedName>
</protein>
<proteinExistence type="predicted"/>
<dbReference type="Pfam" id="PF12804">
    <property type="entry name" value="NTP_transf_3"/>
    <property type="match status" value="1"/>
</dbReference>
<evidence type="ECO:0000313" key="2">
    <source>
        <dbReference type="EMBL" id="GAA1755339.1"/>
    </source>
</evidence>
<dbReference type="InterPro" id="IPR025877">
    <property type="entry name" value="MobA-like_NTP_Trfase"/>
</dbReference>
<evidence type="ECO:0000313" key="3">
    <source>
        <dbReference type="Proteomes" id="UP001501475"/>
    </source>
</evidence>
<dbReference type="Gene3D" id="3.90.550.10">
    <property type="entry name" value="Spore Coat Polysaccharide Biosynthesis Protein SpsA, Chain A"/>
    <property type="match status" value="1"/>
</dbReference>
<dbReference type="PANTHER" id="PTHR43777">
    <property type="entry name" value="MOLYBDENUM COFACTOR CYTIDYLYLTRANSFERASE"/>
    <property type="match status" value="1"/>
</dbReference>